<dbReference type="Proteomes" id="UP000044602">
    <property type="component" value="Unassembled WGS sequence"/>
</dbReference>
<keyword evidence="4 7" id="KW-0812">Transmembrane</keyword>
<proteinExistence type="inferred from homology"/>
<feature type="region of interest" description="Disordered" evidence="8">
    <location>
        <begin position="303"/>
        <end position="362"/>
    </location>
</feature>
<dbReference type="AlphaFoldDB" id="A0A0G4MCE6"/>
<organism evidence="9 10">
    <name type="scientific">Verticillium longisporum</name>
    <name type="common">Verticillium dahliae var. longisporum</name>
    <dbReference type="NCBI Taxonomy" id="100787"/>
    <lineage>
        <taxon>Eukaryota</taxon>
        <taxon>Fungi</taxon>
        <taxon>Dikarya</taxon>
        <taxon>Ascomycota</taxon>
        <taxon>Pezizomycotina</taxon>
        <taxon>Sordariomycetes</taxon>
        <taxon>Hypocreomycetidae</taxon>
        <taxon>Glomerellales</taxon>
        <taxon>Plectosphaerellaceae</taxon>
        <taxon>Verticillium</taxon>
    </lineage>
</organism>
<dbReference type="PANTHER" id="PTHR11101:SF80">
    <property type="entry name" value="PHOSPHATE TRANSPORTER"/>
    <property type="match status" value="1"/>
</dbReference>
<feature type="transmembrane region" description="Helical" evidence="7">
    <location>
        <begin position="194"/>
        <end position="212"/>
    </location>
</feature>
<feature type="transmembrane region" description="Helical" evidence="7">
    <location>
        <begin position="548"/>
        <end position="573"/>
    </location>
</feature>
<comment type="function">
    <text evidence="7">Sodium-phosphate symporter.</text>
</comment>
<feature type="transmembrane region" description="Helical" evidence="7">
    <location>
        <begin position="86"/>
        <end position="105"/>
    </location>
</feature>
<feature type="transmembrane region" description="Helical" evidence="7">
    <location>
        <begin position="7"/>
        <end position="25"/>
    </location>
</feature>
<keyword evidence="6 7" id="KW-0472">Membrane</keyword>
<evidence type="ECO:0000256" key="4">
    <source>
        <dbReference type="ARBA" id="ARBA00022692"/>
    </source>
</evidence>
<gene>
    <name evidence="9" type="ORF">BN1708_016054</name>
</gene>
<evidence type="ECO:0000256" key="5">
    <source>
        <dbReference type="ARBA" id="ARBA00022989"/>
    </source>
</evidence>
<accession>A0A0G4MCE6</accession>
<dbReference type="GO" id="GO:0016020">
    <property type="term" value="C:membrane"/>
    <property type="evidence" value="ECO:0007669"/>
    <property type="project" value="UniProtKB-SubCell"/>
</dbReference>
<dbReference type="STRING" id="100787.A0A0G4MCE6"/>
<evidence type="ECO:0000256" key="7">
    <source>
        <dbReference type="RuleBase" id="RU363058"/>
    </source>
</evidence>
<feature type="transmembrane region" description="Helical" evidence="7">
    <location>
        <begin position="117"/>
        <end position="141"/>
    </location>
</feature>
<keyword evidence="2 7" id="KW-0813">Transport</keyword>
<dbReference type="Pfam" id="PF01384">
    <property type="entry name" value="PHO4"/>
    <property type="match status" value="1"/>
</dbReference>
<name>A0A0G4MCE6_VERLO</name>
<dbReference type="PANTHER" id="PTHR11101">
    <property type="entry name" value="PHOSPHATE TRANSPORTER"/>
    <property type="match status" value="1"/>
</dbReference>
<dbReference type="GO" id="GO:0005315">
    <property type="term" value="F:phosphate transmembrane transporter activity"/>
    <property type="evidence" value="ECO:0007669"/>
    <property type="project" value="InterPro"/>
</dbReference>
<keyword evidence="5 7" id="KW-1133">Transmembrane helix</keyword>
<evidence type="ECO:0000256" key="6">
    <source>
        <dbReference type="ARBA" id="ARBA00023136"/>
    </source>
</evidence>
<evidence type="ECO:0000313" key="10">
    <source>
        <dbReference type="Proteomes" id="UP000044602"/>
    </source>
</evidence>
<feature type="transmembrane region" description="Helical" evidence="7">
    <location>
        <begin position="153"/>
        <end position="174"/>
    </location>
</feature>
<dbReference type="EMBL" id="CVQH01021961">
    <property type="protein sequence ID" value="CRK31948.1"/>
    <property type="molecule type" value="Genomic_DNA"/>
</dbReference>
<dbReference type="GO" id="GO:0035435">
    <property type="term" value="P:phosphate ion transmembrane transport"/>
    <property type="evidence" value="ECO:0007669"/>
    <property type="project" value="TreeGrafter"/>
</dbReference>
<keyword evidence="10" id="KW-1185">Reference proteome</keyword>
<evidence type="ECO:0000256" key="3">
    <source>
        <dbReference type="ARBA" id="ARBA00022592"/>
    </source>
</evidence>
<feature type="transmembrane region" description="Helical" evidence="7">
    <location>
        <begin position="45"/>
        <end position="65"/>
    </location>
</feature>
<reference evidence="9 10" key="1">
    <citation type="submission" date="2015-05" db="EMBL/GenBank/DDBJ databases">
        <authorList>
            <person name="Wang D.B."/>
            <person name="Wang M."/>
        </authorList>
    </citation>
    <scope>NUCLEOTIDE SEQUENCE [LARGE SCALE GENOMIC DNA]</scope>
    <source>
        <strain evidence="9">VL1</strain>
    </source>
</reference>
<dbReference type="InterPro" id="IPR001204">
    <property type="entry name" value="Phos_transporter"/>
</dbReference>
<comment type="similarity">
    <text evidence="7">Belongs to the inorganic phosphate transporter (PiT) (TC 2.A.20) family.</text>
</comment>
<evidence type="ECO:0000256" key="1">
    <source>
        <dbReference type="ARBA" id="ARBA00004141"/>
    </source>
</evidence>
<feature type="transmembrane region" description="Helical" evidence="7">
    <location>
        <begin position="224"/>
        <end position="247"/>
    </location>
</feature>
<comment type="subcellular location">
    <subcellularLocation>
        <location evidence="1 7">Membrane</location>
        <topology evidence="1 7">Multi-pass membrane protein</topology>
    </subcellularLocation>
</comment>
<evidence type="ECO:0000313" key="9">
    <source>
        <dbReference type="EMBL" id="CRK31948.1"/>
    </source>
</evidence>
<feature type="transmembrane region" description="Helical" evidence="7">
    <location>
        <begin position="464"/>
        <end position="483"/>
    </location>
</feature>
<sequence>MAPLHQYDYLLAAGFIFAFLDAWNIGANDVANSWATSVSSRSVTYIQAMALGSVLEFAGAVGVGARVADTIRTKVLDLDLFADNPAMLMLGMVCAIVASSLYLTVCTKIGLPVSTTHTIMGGIIGMGVATVGVDGVIWADFDAGINAGVIQVFLAWIIAPGLSGVFAAIIFLATKYAVMVRNNPVIKGLATVPFYFGMTSSLITMLLIWKGGSIETGFNGAEEAGLIVGVGSGVALFVAVFFVPWLYRVVIKDDWQLRFWHIPMGPLLLRRPEPPVQPEGFRGGIKDYYEGHLTREELNALRAGGGHSADEEANPTGETKVLGNDVSDVDSGRVASAPVDRRENHLTDEKSPTAGLVGPRPEGKWSSGPVLFWRLKWVFLRGVDQDIHKQQRRKNMLSGDLDEIHSHVSHFDNRAEYLYSFLQIMTASVASFAHGANDVANAIAPFATIYEIWRPTPSLVPNPLVYGGVGISIGIWTYGYHIMRNLGNRLTLHSPSRGFAMELGATCTIILATQLKLPVSTTQCLTGGVIGVGLCSGTWRSINWRMVAWVYGGWVLTLPIAGLISGGLCGIIINAPRWGYDWLMGDGGYERELYPVSKTAFDSCTVLGGTCKSTKNWDCPQYFAEAEKPENSNDLKPAYWQFRALEGVYTVFNHYYTELHAKVTELSGRIDEIILTIGGKPETDDDMVAWVAAAFNMLGGGFGPIPGAGASFTMIGEILSLVEKEEDEPVNGKISAELSKAFIQTKHGLEKTLRAVFGASKIDDDYTNLPAPRNDSYEFPIAKFLNTGIWLAHLHTSGITDHVQDAVKNIERKVAHQALVHAYYVLVLNEHRPSEQECYDGIIGREWIVWENKFYCVNLQQWDQRVSLYREPLPEFHNSVMTQYGLDNRAAYYRSIMDCGFNAEGDHSLDLSSEGPGKVPRCYFPMAMVRVVKEEQCGTRGTCHHNVEAIEGVPFEYDFIGYDP</sequence>
<feature type="compositionally biased region" description="Basic and acidic residues" evidence="8">
    <location>
        <begin position="339"/>
        <end position="351"/>
    </location>
</feature>
<keyword evidence="3 7" id="KW-0592">Phosphate transport</keyword>
<evidence type="ECO:0000256" key="8">
    <source>
        <dbReference type="SAM" id="MobiDB-lite"/>
    </source>
</evidence>
<evidence type="ECO:0000256" key="2">
    <source>
        <dbReference type="ARBA" id="ARBA00022448"/>
    </source>
</evidence>
<protein>
    <recommendedName>
        <fullName evidence="7">Phosphate transporter</fullName>
    </recommendedName>
</protein>